<organism evidence="1 2">
    <name type="scientific">Melastoma candidum</name>
    <dbReference type="NCBI Taxonomy" id="119954"/>
    <lineage>
        <taxon>Eukaryota</taxon>
        <taxon>Viridiplantae</taxon>
        <taxon>Streptophyta</taxon>
        <taxon>Embryophyta</taxon>
        <taxon>Tracheophyta</taxon>
        <taxon>Spermatophyta</taxon>
        <taxon>Magnoliopsida</taxon>
        <taxon>eudicotyledons</taxon>
        <taxon>Gunneridae</taxon>
        <taxon>Pentapetalae</taxon>
        <taxon>rosids</taxon>
        <taxon>malvids</taxon>
        <taxon>Myrtales</taxon>
        <taxon>Melastomataceae</taxon>
        <taxon>Melastomatoideae</taxon>
        <taxon>Melastomateae</taxon>
        <taxon>Melastoma</taxon>
    </lineage>
</organism>
<protein>
    <submittedName>
        <fullName evidence="1">Uncharacterized protein</fullName>
    </submittedName>
</protein>
<name>A0ACB9R0U3_9MYRT</name>
<evidence type="ECO:0000313" key="1">
    <source>
        <dbReference type="EMBL" id="KAI4372504.1"/>
    </source>
</evidence>
<sequence>MRELPGYDQVVVHKLHEDEHGKVVAESKRPDLEPYIGRHYPATDIPQASRFLFKQNRVQMIVDCHARPVHVIQDEGCCSRCAWLVGFALHASRGRHALYTTNMSSIASLAMAISKRCENLMIET</sequence>
<reference evidence="2" key="1">
    <citation type="journal article" date="2023" name="Front. Plant Sci.">
        <title>Chromosomal-level genome assembly of Melastoma candidum provides insights into trichome evolution.</title>
        <authorList>
            <person name="Zhong Y."/>
            <person name="Wu W."/>
            <person name="Sun C."/>
            <person name="Zou P."/>
            <person name="Liu Y."/>
            <person name="Dai S."/>
            <person name="Zhou R."/>
        </authorList>
    </citation>
    <scope>NUCLEOTIDE SEQUENCE [LARGE SCALE GENOMIC DNA]</scope>
</reference>
<evidence type="ECO:0000313" key="2">
    <source>
        <dbReference type="Proteomes" id="UP001057402"/>
    </source>
</evidence>
<comment type="caution">
    <text evidence="1">The sequence shown here is derived from an EMBL/GenBank/DDBJ whole genome shotgun (WGS) entry which is preliminary data.</text>
</comment>
<gene>
    <name evidence="1" type="ORF">MLD38_010726</name>
</gene>
<proteinExistence type="predicted"/>
<dbReference type="EMBL" id="CM042883">
    <property type="protein sequence ID" value="KAI4372504.1"/>
    <property type="molecule type" value="Genomic_DNA"/>
</dbReference>
<keyword evidence="2" id="KW-1185">Reference proteome</keyword>
<accession>A0ACB9R0U3</accession>
<dbReference type="Proteomes" id="UP001057402">
    <property type="component" value="Chromosome 4"/>
</dbReference>